<dbReference type="PANTHER" id="PTHR31305:SF2">
    <property type="entry name" value="SNARE-ASSOCIATED PROTEIN SNAPIN"/>
    <property type="match status" value="1"/>
</dbReference>
<protein>
    <recommendedName>
        <fullName evidence="3">Biogenesis of lysosome-related organelles complex 1 subunit 7</fullName>
    </recommendedName>
</protein>
<dbReference type="OrthoDB" id="5399166at2759"/>
<comment type="caution">
    <text evidence="5">The sequence shown here is derived from an EMBL/GenBank/DDBJ whole genome shotgun (WGS) entry which is preliminary data.</text>
</comment>
<dbReference type="GO" id="GO:0032418">
    <property type="term" value="P:lysosome localization"/>
    <property type="evidence" value="ECO:0007669"/>
    <property type="project" value="TreeGrafter"/>
</dbReference>
<dbReference type="InterPro" id="IPR028119">
    <property type="entry name" value="Snapin/Pallidin/Snn1"/>
</dbReference>
<keyword evidence="2" id="KW-0175">Coiled coil</keyword>
<proteinExistence type="inferred from homology"/>
<feature type="compositionally biased region" description="Polar residues" evidence="4">
    <location>
        <begin position="1"/>
        <end position="12"/>
    </location>
</feature>
<dbReference type="GO" id="GO:0008333">
    <property type="term" value="P:endosome to lysosome transport"/>
    <property type="evidence" value="ECO:0007669"/>
    <property type="project" value="TreeGrafter"/>
</dbReference>
<dbReference type="PANTHER" id="PTHR31305">
    <property type="entry name" value="SNARE-ASSOCIATED PROTEIN SNAPIN"/>
    <property type="match status" value="1"/>
</dbReference>
<evidence type="ECO:0000256" key="3">
    <source>
        <dbReference type="ARBA" id="ARBA00033330"/>
    </source>
</evidence>
<evidence type="ECO:0000256" key="4">
    <source>
        <dbReference type="SAM" id="MobiDB-lite"/>
    </source>
</evidence>
<organism evidence="5 6">
    <name type="scientific">Parasponia andersonii</name>
    <name type="common">Sponia andersonii</name>
    <dbReference type="NCBI Taxonomy" id="3476"/>
    <lineage>
        <taxon>Eukaryota</taxon>
        <taxon>Viridiplantae</taxon>
        <taxon>Streptophyta</taxon>
        <taxon>Embryophyta</taxon>
        <taxon>Tracheophyta</taxon>
        <taxon>Spermatophyta</taxon>
        <taxon>Magnoliopsida</taxon>
        <taxon>eudicotyledons</taxon>
        <taxon>Gunneridae</taxon>
        <taxon>Pentapetalae</taxon>
        <taxon>rosids</taxon>
        <taxon>fabids</taxon>
        <taxon>Rosales</taxon>
        <taxon>Cannabaceae</taxon>
        <taxon>Parasponia</taxon>
    </lineage>
</organism>
<dbReference type="GO" id="GO:0099078">
    <property type="term" value="C:BORC complex"/>
    <property type="evidence" value="ECO:0007669"/>
    <property type="project" value="TreeGrafter"/>
</dbReference>
<dbReference type="GO" id="GO:0000149">
    <property type="term" value="F:SNARE binding"/>
    <property type="evidence" value="ECO:0007669"/>
    <property type="project" value="TreeGrafter"/>
</dbReference>
<keyword evidence="6" id="KW-1185">Reference proteome</keyword>
<evidence type="ECO:0000256" key="2">
    <source>
        <dbReference type="ARBA" id="ARBA00023054"/>
    </source>
</evidence>
<evidence type="ECO:0000313" key="5">
    <source>
        <dbReference type="EMBL" id="PON67287.1"/>
    </source>
</evidence>
<evidence type="ECO:0000313" key="6">
    <source>
        <dbReference type="Proteomes" id="UP000237105"/>
    </source>
</evidence>
<accession>A0A2P5D1X5</accession>
<reference evidence="6" key="1">
    <citation type="submission" date="2016-06" db="EMBL/GenBank/DDBJ databases">
        <title>Parallel loss of symbiosis genes in relatives of nitrogen-fixing non-legume Parasponia.</title>
        <authorList>
            <person name="Van Velzen R."/>
            <person name="Holmer R."/>
            <person name="Bu F."/>
            <person name="Rutten L."/>
            <person name="Van Zeijl A."/>
            <person name="Liu W."/>
            <person name="Santuari L."/>
            <person name="Cao Q."/>
            <person name="Sharma T."/>
            <person name="Shen D."/>
            <person name="Roswanjaya Y."/>
            <person name="Wardhani T."/>
            <person name="Kalhor M.S."/>
            <person name="Jansen J."/>
            <person name="Van den Hoogen J."/>
            <person name="Gungor B."/>
            <person name="Hartog M."/>
            <person name="Hontelez J."/>
            <person name="Verver J."/>
            <person name="Yang W.-C."/>
            <person name="Schijlen E."/>
            <person name="Repin R."/>
            <person name="Schilthuizen M."/>
            <person name="Schranz E."/>
            <person name="Heidstra R."/>
            <person name="Miyata K."/>
            <person name="Fedorova E."/>
            <person name="Kohlen W."/>
            <person name="Bisseling T."/>
            <person name="Smit S."/>
            <person name="Geurts R."/>
        </authorList>
    </citation>
    <scope>NUCLEOTIDE SEQUENCE [LARGE SCALE GENOMIC DNA]</scope>
    <source>
        <strain evidence="6">cv. WU1-14</strain>
    </source>
</reference>
<feature type="compositionally biased region" description="Basic and acidic residues" evidence="4">
    <location>
        <begin position="138"/>
        <end position="151"/>
    </location>
</feature>
<name>A0A2P5D1X5_PARAD</name>
<dbReference type="GO" id="GO:0007040">
    <property type="term" value="P:lysosome organization"/>
    <property type="evidence" value="ECO:0007669"/>
    <property type="project" value="TreeGrafter"/>
</dbReference>
<comment type="similarity">
    <text evidence="1">Belongs to the SNAPIN family.</text>
</comment>
<dbReference type="EMBL" id="JXTB01000073">
    <property type="protein sequence ID" value="PON67287.1"/>
    <property type="molecule type" value="Genomic_DNA"/>
</dbReference>
<sequence>MEKPSETNNCVSTEEELVGGSVNGAPNHDSNGNVESAEADDQNDALARGLSSLLSTVISEYDSKAEDTLRSQHHLSSALDRLTGELDKLLEDAPLPFIMQYAAKISTVRKRVSSLNSVLKSIQRRVDNMDRMLSLSMSHEKAAPECSEHHSYGKGLPRK</sequence>
<evidence type="ECO:0000256" key="1">
    <source>
        <dbReference type="ARBA" id="ARBA00006111"/>
    </source>
</evidence>
<feature type="region of interest" description="Disordered" evidence="4">
    <location>
        <begin position="1"/>
        <end position="44"/>
    </location>
</feature>
<gene>
    <name evidence="5" type="ORF">PanWU01x14_104620</name>
</gene>
<dbReference type="GO" id="GO:0031083">
    <property type="term" value="C:BLOC-1 complex"/>
    <property type="evidence" value="ECO:0007669"/>
    <property type="project" value="InterPro"/>
</dbReference>
<dbReference type="Proteomes" id="UP000237105">
    <property type="component" value="Unassembled WGS sequence"/>
</dbReference>
<dbReference type="InterPro" id="IPR017246">
    <property type="entry name" value="Snapin"/>
</dbReference>
<dbReference type="AlphaFoldDB" id="A0A2P5D1X5"/>
<feature type="region of interest" description="Disordered" evidence="4">
    <location>
        <begin position="138"/>
        <end position="159"/>
    </location>
</feature>
<dbReference type="Pfam" id="PF14712">
    <property type="entry name" value="Snapin_Pallidin"/>
    <property type="match status" value="1"/>
</dbReference>
<dbReference type="GO" id="GO:0006886">
    <property type="term" value="P:intracellular protein transport"/>
    <property type="evidence" value="ECO:0007669"/>
    <property type="project" value="InterPro"/>
</dbReference>